<dbReference type="Proteomes" id="UP000319576">
    <property type="component" value="Chromosome"/>
</dbReference>
<evidence type="ECO:0000259" key="1">
    <source>
        <dbReference type="PROSITE" id="PS51746"/>
    </source>
</evidence>
<reference evidence="2 3" key="1">
    <citation type="submission" date="2019-02" db="EMBL/GenBank/DDBJ databases">
        <title>Deep-cultivation of Planctomycetes and their phenomic and genomic characterization uncovers novel biology.</title>
        <authorList>
            <person name="Wiegand S."/>
            <person name="Jogler M."/>
            <person name="Boedeker C."/>
            <person name="Pinto D."/>
            <person name="Vollmers J."/>
            <person name="Rivas-Marin E."/>
            <person name="Kohn T."/>
            <person name="Peeters S.H."/>
            <person name="Heuer A."/>
            <person name="Rast P."/>
            <person name="Oberbeckmann S."/>
            <person name="Bunk B."/>
            <person name="Jeske O."/>
            <person name="Meyerdierks A."/>
            <person name="Storesund J.E."/>
            <person name="Kallscheuer N."/>
            <person name="Luecker S."/>
            <person name="Lage O.M."/>
            <person name="Pohl T."/>
            <person name="Merkel B.J."/>
            <person name="Hornburger P."/>
            <person name="Mueller R.-W."/>
            <person name="Bruemmer F."/>
            <person name="Labrenz M."/>
            <person name="Spormann A.M."/>
            <person name="Op den Camp H."/>
            <person name="Overmann J."/>
            <person name="Amann R."/>
            <person name="Jetten M.S.M."/>
            <person name="Mascher T."/>
            <person name="Medema M.H."/>
            <person name="Devos D.P."/>
            <person name="Kaster A.-K."/>
            <person name="Ovreas L."/>
            <person name="Rohde M."/>
            <person name="Galperin M.Y."/>
            <person name="Jogler C."/>
        </authorList>
    </citation>
    <scope>NUCLEOTIDE SEQUENCE [LARGE SCALE GENOMIC DNA]</scope>
    <source>
        <strain evidence="2 3">ETA_A1</strain>
    </source>
</reference>
<evidence type="ECO:0000313" key="3">
    <source>
        <dbReference type="Proteomes" id="UP000319576"/>
    </source>
</evidence>
<accession>A0A517Y1M1</accession>
<dbReference type="RefSeq" id="WP_145243872.1">
    <property type="nucleotide sequence ID" value="NZ_CP036273.1"/>
</dbReference>
<gene>
    <name evidence="2" type="primary">stp_3</name>
    <name evidence="2" type="ORF">ETAA1_56480</name>
</gene>
<feature type="domain" description="PPM-type phosphatase" evidence="1">
    <location>
        <begin position="6"/>
        <end position="248"/>
    </location>
</feature>
<keyword evidence="3" id="KW-1185">Reference proteome</keyword>
<dbReference type="SMART" id="SM00332">
    <property type="entry name" value="PP2Cc"/>
    <property type="match status" value="1"/>
</dbReference>
<dbReference type="CDD" id="cd00143">
    <property type="entry name" value="PP2Cc"/>
    <property type="match status" value="1"/>
</dbReference>
<dbReference type="PANTHER" id="PTHR47992">
    <property type="entry name" value="PROTEIN PHOSPHATASE"/>
    <property type="match status" value="1"/>
</dbReference>
<dbReference type="EMBL" id="CP036273">
    <property type="protein sequence ID" value="QDU23643.1"/>
    <property type="molecule type" value="Genomic_DNA"/>
</dbReference>
<sequence length="251" mass="26994">MAFTLNIGKCSLLGNYRENNEDSLDVKQFPDLTVAIVADGMGGQAAGEVASKRAVDIVPREVRKNLTPTLNHEFVKAVARRAIVQANEEIMAMGALDKDMKNMGTTVVMAVWRKGGELFVAGVGDSRAYLVRKGKIQQLTVDHSLAQALVEAKTISPAEAKDHRFKNVLWKYLGSKEVGDGPEVTVVPVQDGDRFLLCTDGLTGVVPDEQLAAVVSEAADMQQLADGLGQLALDQNSRDNVSCVTIEVVEG</sequence>
<protein>
    <submittedName>
        <fullName evidence="2">Serine/threonine phosphatase stp</fullName>
        <ecNumber evidence="2">3.1.3.16</ecNumber>
    </submittedName>
</protein>
<dbReference type="SMART" id="SM00331">
    <property type="entry name" value="PP2C_SIG"/>
    <property type="match status" value="1"/>
</dbReference>
<evidence type="ECO:0000313" key="2">
    <source>
        <dbReference type="EMBL" id="QDU23643.1"/>
    </source>
</evidence>
<dbReference type="PROSITE" id="PS51746">
    <property type="entry name" value="PPM_2"/>
    <property type="match status" value="1"/>
</dbReference>
<dbReference type="Pfam" id="PF13672">
    <property type="entry name" value="PP2C_2"/>
    <property type="match status" value="1"/>
</dbReference>
<dbReference type="SUPFAM" id="SSF81606">
    <property type="entry name" value="PP2C-like"/>
    <property type="match status" value="1"/>
</dbReference>
<dbReference type="EC" id="3.1.3.16" evidence="2"/>
<proteinExistence type="predicted"/>
<dbReference type="OrthoDB" id="9801841at2"/>
<name>A0A517Y1M1_9BACT</name>
<dbReference type="InterPro" id="IPR015655">
    <property type="entry name" value="PP2C"/>
</dbReference>
<dbReference type="KEGG" id="uli:ETAA1_56480"/>
<dbReference type="InterPro" id="IPR036457">
    <property type="entry name" value="PPM-type-like_dom_sf"/>
</dbReference>
<dbReference type="InterPro" id="IPR001932">
    <property type="entry name" value="PPM-type_phosphatase-like_dom"/>
</dbReference>
<organism evidence="2 3">
    <name type="scientific">Urbifossiella limnaea</name>
    <dbReference type="NCBI Taxonomy" id="2528023"/>
    <lineage>
        <taxon>Bacteria</taxon>
        <taxon>Pseudomonadati</taxon>
        <taxon>Planctomycetota</taxon>
        <taxon>Planctomycetia</taxon>
        <taxon>Gemmatales</taxon>
        <taxon>Gemmataceae</taxon>
        <taxon>Urbifossiella</taxon>
    </lineage>
</organism>
<dbReference type="GO" id="GO:0004722">
    <property type="term" value="F:protein serine/threonine phosphatase activity"/>
    <property type="evidence" value="ECO:0007669"/>
    <property type="project" value="UniProtKB-EC"/>
</dbReference>
<dbReference type="Gene3D" id="3.60.40.10">
    <property type="entry name" value="PPM-type phosphatase domain"/>
    <property type="match status" value="1"/>
</dbReference>
<dbReference type="AlphaFoldDB" id="A0A517Y1M1"/>
<keyword evidence="2" id="KW-0378">Hydrolase</keyword>